<dbReference type="Proteomes" id="UP001595616">
    <property type="component" value="Unassembled WGS sequence"/>
</dbReference>
<evidence type="ECO:0000313" key="2">
    <source>
        <dbReference type="EMBL" id="MFC3813166.1"/>
    </source>
</evidence>
<dbReference type="InterPro" id="IPR012910">
    <property type="entry name" value="Plug_dom"/>
</dbReference>
<comment type="caution">
    <text evidence="2">The sequence shown here is derived from an EMBL/GenBank/DDBJ whole genome shotgun (WGS) entry which is preliminary data.</text>
</comment>
<dbReference type="RefSeq" id="WP_379840071.1">
    <property type="nucleotide sequence ID" value="NZ_JBHRYQ010000001.1"/>
</dbReference>
<reference evidence="3" key="1">
    <citation type="journal article" date="2019" name="Int. J. Syst. Evol. Microbiol.">
        <title>The Global Catalogue of Microorganisms (GCM) 10K type strain sequencing project: providing services to taxonomists for standard genome sequencing and annotation.</title>
        <authorList>
            <consortium name="The Broad Institute Genomics Platform"/>
            <consortium name="The Broad Institute Genome Sequencing Center for Infectious Disease"/>
            <person name="Wu L."/>
            <person name="Ma J."/>
        </authorList>
    </citation>
    <scope>NUCLEOTIDE SEQUENCE [LARGE SCALE GENOMIC DNA]</scope>
    <source>
        <strain evidence="3">CECT 7956</strain>
    </source>
</reference>
<feature type="domain" description="TonB-dependent receptor plug" evidence="1">
    <location>
        <begin position="125"/>
        <end position="235"/>
    </location>
</feature>
<gene>
    <name evidence="2" type="ORF">ACFOOI_21045</name>
</gene>
<dbReference type="SUPFAM" id="SSF49464">
    <property type="entry name" value="Carboxypeptidase regulatory domain-like"/>
    <property type="match status" value="1"/>
</dbReference>
<dbReference type="SUPFAM" id="SSF56935">
    <property type="entry name" value="Porins"/>
    <property type="match status" value="1"/>
</dbReference>
<evidence type="ECO:0000259" key="1">
    <source>
        <dbReference type="Pfam" id="PF07715"/>
    </source>
</evidence>
<keyword evidence="3" id="KW-1185">Reference proteome</keyword>
<organism evidence="2 3">
    <name type="scientific">Lacihabitans lacunae</name>
    <dbReference type="NCBI Taxonomy" id="1028214"/>
    <lineage>
        <taxon>Bacteria</taxon>
        <taxon>Pseudomonadati</taxon>
        <taxon>Bacteroidota</taxon>
        <taxon>Cytophagia</taxon>
        <taxon>Cytophagales</taxon>
        <taxon>Leadbetterellaceae</taxon>
        <taxon>Lacihabitans</taxon>
    </lineage>
</organism>
<accession>A0ABV7Z1Y7</accession>
<sequence>MKITLIGVLLCISNLLFAQKTQKVRIEILEKSTNQAIESATVKIPKYNLSTTTDSQGVAIFENVPIGRFEVEISSVGYVSTIVKELLLESSRSLSISIQLDRKLNSLKELQVTAASKIESGALTDVYAITTEQIFRFPATFFDPARLAMSMPGVANNNDQANGMSIRGNTPQGIQWRLEGVEIVNPNHLSNAGTFSDKPTETGGGTNILSAQMLGNMNILTGTFPAGYGNALSGVMDMRFRVGDNEKHEHIVQAGLIGLDIASEGPINKKKGSSYLINYRYSFTGLLGKMGIDFGGESINFQDLAFNFNFPTKKLGTFNIFGMGGNSNNVFKPNEDATLWESQKDLTNIDFHSRMGVIGLKHTLNINNNWSLKSTLANSGLENLRSIYSKTQAVNSDYDYQARNIVSFASNLTGKVKNQNISVGVTASQYYNEFNIINSQTRFYSYSEVIVQPNVKVFSSAAKKLSYNIGIQAPYYSGSKSFYVEPRAAIAYQTSEKTQINLSYGLHSQQLNSRFIFDYAITPIRSHQFGLGANYNLKTQGELSAKVFYQSLFNGIGFSNQYISLLNGTDGLGYTDQTLTQSSSKQGRNYGLELNYKKYLSKGTFALINTTLYKSEFKAFDNKFYETRFSGNHIVNLTLGKEWEKTSGKIIGLNTRIAWIGGFRNYEIKLAESKAQKTTVYDYSKPLTNKNPDFFRPDLRVYFKKSKTKTTRTWSLDIQNVANYKNTAYQYYDAFLDKVVVKNQLGMIPMINYRIEF</sequence>
<protein>
    <submittedName>
        <fullName evidence="2">Carboxypeptidase regulatory-like domain-containing protein</fullName>
    </submittedName>
</protein>
<proteinExistence type="predicted"/>
<dbReference type="Gene3D" id="2.60.40.1120">
    <property type="entry name" value="Carboxypeptidase-like, regulatory domain"/>
    <property type="match status" value="1"/>
</dbReference>
<evidence type="ECO:0000313" key="3">
    <source>
        <dbReference type="Proteomes" id="UP001595616"/>
    </source>
</evidence>
<dbReference type="InterPro" id="IPR008969">
    <property type="entry name" value="CarboxyPept-like_regulatory"/>
</dbReference>
<name>A0ABV7Z1Y7_9BACT</name>
<dbReference type="Gene3D" id="2.170.130.10">
    <property type="entry name" value="TonB-dependent receptor, plug domain"/>
    <property type="match status" value="1"/>
</dbReference>
<dbReference type="EMBL" id="JBHRYQ010000001">
    <property type="protein sequence ID" value="MFC3813166.1"/>
    <property type="molecule type" value="Genomic_DNA"/>
</dbReference>
<dbReference type="InterPro" id="IPR037066">
    <property type="entry name" value="Plug_dom_sf"/>
</dbReference>
<dbReference type="Pfam" id="PF07715">
    <property type="entry name" value="Plug"/>
    <property type="match status" value="1"/>
</dbReference>
<dbReference type="Pfam" id="PF13715">
    <property type="entry name" value="CarbopepD_reg_2"/>
    <property type="match status" value="1"/>
</dbReference>